<dbReference type="EMBL" id="JASBNA010000016">
    <property type="protein sequence ID" value="KAK7686705.1"/>
    <property type="molecule type" value="Genomic_DNA"/>
</dbReference>
<dbReference type="InterPro" id="IPR014905">
    <property type="entry name" value="HIRAN"/>
</dbReference>
<evidence type="ECO:0000313" key="6">
    <source>
        <dbReference type="Proteomes" id="UP001385951"/>
    </source>
</evidence>
<feature type="region of interest" description="Disordered" evidence="3">
    <location>
        <begin position="1"/>
        <end position="120"/>
    </location>
</feature>
<dbReference type="PANTHER" id="PTHR45865">
    <property type="entry name" value="E3 UBIQUITIN-PROTEIN LIGASE SHPRH FAMILY MEMBER"/>
    <property type="match status" value="1"/>
</dbReference>
<feature type="compositionally biased region" description="Polar residues" evidence="3">
    <location>
        <begin position="23"/>
        <end position="34"/>
    </location>
</feature>
<keyword evidence="2" id="KW-0378">Hydrolase</keyword>
<evidence type="ECO:0000256" key="1">
    <source>
        <dbReference type="ARBA" id="ARBA00022723"/>
    </source>
</evidence>
<protein>
    <recommendedName>
        <fullName evidence="4">HIRAN domain-containing protein</fullName>
    </recommendedName>
</protein>
<dbReference type="SMART" id="SM00910">
    <property type="entry name" value="HIRAN"/>
    <property type="match status" value="1"/>
</dbReference>
<reference evidence="5 6" key="1">
    <citation type="submission" date="2022-09" db="EMBL/GenBank/DDBJ databases">
        <authorList>
            <person name="Palmer J.M."/>
        </authorList>
    </citation>
    <scope>NUCLEOTIDE SEQUENCE [LARGE SCALE GENOMIC DNA]</scope>
    <source>
        <strain evidence="5 6">DSM 7382</strain>
    </source>
</reference>
<dbReference type="GO" id="GO:0003676">
    <property type="term" value="F:nucleic acid binding"/>
    <property type="evidence" value="ECO:0007669"/>
    <property type="project" value="InterPro"/>
</dbReference>
<organism evidence="5 6">
    <name type="scientific">Cerrena zonata</name>
    <dbReference type="NCBI Taxonomy" id="2478898"/>
    <lineage>
        <taxon>Eukaryota</taxon>
        <taxon>Fungi</taxon>
        <taxon>Dikarya</taxon>
        <taxon>Basidiomycota</taxon>
        <taxon>Agaricomycotina</taxon>
        <taxon>Agaricomycetes</taxon>
        <taxon>Polyporales</taxon>
        <taxon>Cerrenaceae</taxon>
        <taxon>Cerrena</taxon>
    </lineage>
</organism>
<feature type="region of interest" description="Disordered" evidence="3">
    <location>
        <begin position="156"/>
        <end position="186"/>
    </location>
</feature>
<evidence type="ECO:0000259" key="4">
    <source>
        <dbReference type="SMART" id="SM00910"/>
    </source>
</evidence>
<keyword evidence="1" id="KW-0479">Metal-binding</keyword>
<feature type="domain" description="HIRAN" evidence="4">
    <location>
        <begin position="128"/>
        <end position="266"/>
    </location>
</feature>
<name>A0AAW0G6D7_9APHY</name>
<evidence type="ECO:0000256" key="3">
    <source>
        <dbReference type="SAM" id="MobiDB-lite"/>
    </source>
</evidence>
<dbReference type="PANTHER" id="PTHR45865:SF1">
    <property type="entry name" value="E3 UBIQUITIN-PROTEIN LIGASE SHPRH"/>
    <property type="match status" value="1"/>
</dbReference>
<dbReference type="Pfam" id="PF08797">
    <property type="entry name" value="HIRAN"/>
    <property type="match status" value="1"/>
</dbReference>
<gene>
    <name evidence="5" type="ORF">QCA50_010305</name>
</gene>
<evidence type="ECO:0000313" key="5">
    <source>
        <dbReference type="EMBL" id="KAK7686705.1"/>
    </source>
</evidence>
<proteinExistence type="predicted"/>
<keyword evidence="6" id="KW-1185">Reference proteome</keyword>
<evidence type="ECO:0000256" key="2">
    <source>
        <dbReference type="ARBA" id="ARBA00022801"/>
    </source>
</evidence>
<comment type="caution">
    <text evidence="5">The sequence shown here is derived from an EMBL/GenBank/DDBJ whole genome shotgun (WGS) entry which is preliminary data.</text>
</comment>
<sequence length="490" mass="53941">MDTEDKQPLFLPDSDDEAGRSPSRPTSPEASAYSSDGPGLFFADSDDDEPPKPSEPEKLETDTEDIILMDVDVKASASRASSVPREPSKLAGNSRGTSSRPTPALVSDGPPNKKRKFTSNEDLKSTYLGSFLVGNAWSTVRGKGYVKSGDEIKVVRDRKSTSSAKAETSSKPKAKDAKSKGGKKQLSIATMLKPQQAKPTKKLENTVVRLTTKSGSDFGRLPQDVASWVAKLIDLDIIDFRGSTIIDCPETLRSGTDIIISLRVYIKQSAFHSLEKPEDDRPKAMFNEGHETEVEQKLRERKGALLKLFDVLNLKPRRGATSAKHRKGELNTEDLAILTQVPGAKGKKPVKTEIVGDGEEVEVEAGEDLSENELNLIYKKAQQNDNSMGEMEPADTFSLSLRPYQKQALLWMHSSETGLASAREATSMHPLWKEYVFPLEPVEGIIDLTSDERPFYLNEFSGELSLEFPRAERKFKGGILADGKVFPSYA</sequence>
<dbReference type="GO" id="GO:0016818">
    <property type="term" value="F:hydrolase activity, acting on acid anhydrides, in phosphorus-containing anhydrides"/>
    <property type="evidence" value="ECO:0007669"/>
    <property type="project" value="InterPro"/>
</dbReference>
<dbReference type="GO" id="GO:0008270">
    <property type="term" value="F:zinc ion binding"/>
    <property type="evidence" value="ECO:0007669"/>
    <property type="project" value="InterPro"/>
</dbReference>
<dbReference type="Proteomes" id="UP001385951">
    <property type="component" value="Unassembled WGS sequence"/>
</dbReference>
<dbReference type="AlphaFoldDB" id="A0AAW0G6D7"/>
<dbReference type="InterPro" id="IPR052583">
    <property type="entry name" value="ATP-helicase/E3_Ub-Ligase"/>
</dbReference>
<feature type="compositionally biased region" description="Basic and acidic residues" evidence="3">
    <location>
        <begin position="50"/>
        <end position="61"/>
    </location>
</feature>
<feature type="compositionally biased region" description="Basic and acidic residues" evidence="3">
    <location>
        <begin position="168"/>
        <end position="179"/>
    </location>
</feature>
<accession>A0AAW0G6D7</accession>